<dbReference type="InterPro" id="IPR011989">
    <property type="entry name" value="ARM-like"/>
</dbReference>
<protein>
    <submittedName>
        <fullName evidence="2">Uncharacterized protein</fullName>
    </submittedName>
</protein>
<sequence length="560" mass="61331">MGDEAKEGKEMPLGGGEVEKSSPVAKKARREEPVDGETTTLYEIVQEATKEAAAEAEKYVEGKTTGVLGLLKPALGPHLTLRPDFDVGKHLVPLLREDNVHKIPQCLNVLNLLSFDQKNAVRIGLNGTVFPWLLEILEKCATDSLLERDEESGRVLPKGHIRKEIARSRNTGGGEAASTSTWWWFREPGLFSDEKGDVHRMYAECVLNIMRNLSFNPHNWDLFTSPRALARILRCVDDQSLPLDTAGTTQGPALDILENIGRRIRLKDIDAQHNSCSHPMGLKLSRRPSLVLSLAIKNAAKSPNTERKRQAASIISIFSESRLNEAYLSLMLMSEDVEILDWLVQNTDPWVYGSEAAKASLEAVNNLLGFRGTLMRMTLAKKKPLLHICLRILKKQGHQLLQRKALTALHAIASCPSSVKLLECVEPKMAELVLNGHPSAQTLARILHRMATFELPKMHAGLDGQQMKAAGQNSNLHRATAAAAASQTMRQQPNAQRIGSLTGSNAQPSVRPLSHSSLGHGQSLVGAAGAKDGVREHPSNHLQANIAKTISQEGEHSKSG</sequence>
<dbReference type="Gene3D" id="1.25.10.10">
    <property type="entry name" value="Leucine-rich Repeat Variant"/>
    <property type="match status" value="1"/>
</dbReference>
<feature type="compositionally biased region" description="Polar residues" evidence="1">
    <location>
        <begin position="486"/>
        <end position="508"/>
    </location>
</feature>
<feature type="region of interest" description="Disordered" evidence="1">
    <location>
        <begin position="471"/>
        <end position="539"/>
    </location>
</feature>
<evidence type="ECO:0000313" key="2">
    <source>
        <dbReference type="EMBL" id="CAE0611997.1"/>
    </source>
</evidence>
<feature type="region of interest" description="Disordered" evidence="1">
    <location>
        <begin position="1"/>
        <end position="37"/>
    </location>
</feature>
<evidence type="ECO:0000256" key="1">
    <source>
        <dbReference type="SAM" id="MobiDB-lite"/>
    </source>
</evidence>
<feature type="compositionally biased region" description="Basic and acidic residues" evidence="1">
    <location>
        <begin position="1"/>
        <end position="10"/>
    </location>
</feature>
<gene>
    <name evidence="2" type="ORF">PSAL00342_LOCUS5832</name>
</gene>
<reference evidence="2" key="1">
    <citation type="submission" date="2021-01" db="EMBL/GenBank/DDBJ databases">
        <authorList>
            <person name="Corre E."/>
            <person name="Pelletier E."/>
            <person name="Niang G."/>
            <person name="Scheremetjew M."/>
            <person name="Finn R."/>
            <person name="Kale V."/>
            <person name="Holt S."/>
            <person name="Cochrane G."/>
            <person name="Meng A."/>
            <person name="Brown T."/>
            <person name="Cohen L."/>
        </authorList>
    </citation>
    <scope>NUCLEOTIDE SEQUENCE</scope>
    <source>
        <strain evidence="2">CCMP1897</strain>
    </source>
</reference>
<proteinExistence type="predicted"/>
<accession>A0A7S3UE44</accession>
<name>A0A7S3UE44_9CHLO</name>
<dbReference type="EMBL" id="HBIS01006442">
    <property type="protein sequence ID" value="CAE0611997.1"/>
    <property type="molecule type" value="Transcribed_RNA"/>
</dbReference>
<organism evidence="2">
    <name type="scientific">Picocystis salinarum</name>
    <dbReference type="NCBI Taxonomy" id="88271"/>
    <lineage>
        <taxon>Eukaryota</taxon>
        <taxon>Viridiplantae</taxon>
        <taxon>Chlorophyta</taxon>
        <taxon>Picocystophyceae</taxon>
        <taxon>Picocystales</taxon>
        <taxon>Picocystaceae</taxon>
        <taxon>Picocystis</taxon>
    </lineage>
</organism>
<dbReference type="SUPFAM" id="SSF48371">
    <property type="entry name" value="ARM repeat"/>
    <property type="match status" value="1"/>
</dbReference>
<feature type="compositionally biased region" description="Low complexity" evidence="1">
    <location>
        <begin position="513"/>
        <end position="524"/>
    </location>
</feature>
<dbReference type="InterPro" id="IPR016024">
    <property type="entry name" value="ARM-type_fold"/>
</dbReference>
<dbReference type="AlphaFoldDB" id="A0A7S3UE44"/>